<keyword evidence="4" id="KW-1015">Disulfide bond</keyword>
<gene>
    <name evidence="6" type="ORF">CSSPTR1EN2_LOCUS634</name>
</gene>
<dbReference type="Pfam" id="PF05498">
    <property type="entry name" value="RALF"/>
    <property type="match status" value="1"/>
</dbReference>
<keyword evidence="3 5" id="KW-0732">Signal</keyword>
<keyword evidence="7" id="KW-1185">Reference proteome</keyword>
<feature type="chain" id="PRO_5046571072" evidence="5">
    <location>
        <begin position="33"/>
        <end position="126"/>
    </location>
</feature>
<evidence type="ECO:0000256" key="1">
    <source>
        <dbReference type="ARBA" id="ARBA00009178"/>
    </source>
</evidence>
<dbReference type="PANTHER" id="PTHR33136:SF6">
    <property type="entry name" value="PROTEIN RALF-LIKE 34"/>
    <property type="match status" value="1"/>
</dbReference>
<organism evidence="6 7">
    <name type="scientific">Sphagnum troendelagicum</name>
    <dbReference type="NCBI Taxonomy" id="128251"/>
    <lineage>
        <taxon>Eukaryota</taxon>
        <taxon>Viridiplantae</taxon>
        <taxon>Streptophyta</taxon>
        <taxon>Embryophyta</taxon>
        <taxon>Bryophyta</taxon>
        <taxon>Sphagnophytina</taxon>
        <taxon>Sphagnopsida</taxon>
        <taxon>Sphagnales</taxon>
        <taxon>Sphagnaceae</taxon>
        <taxon>Sphagnum</taxon>
    </lineage>
</organism>
<comment type="similarity">
    <text evidence="1">Belongs to the plant rapid alkalinization factor (RALF) family.</text>
</comment>
<keyword evidence="2" id="KW-0372">Hormone</keyword>
<name>A0ABP0T961_9BRYO</name>
<reference evidence="6 7" key="1">
    <citation type="submission" date="2024-02" db="EMBL/GenBank/DDBJ databases">
        <authorList>
            <consortium name="ELIXIR-Norway"/>
            <consortium name="Elixir Norway"/>
        </authorList>
    </citation>
    <scope>NUCLEOTIDE SEQUENCE [LARGE SCALE GENOMIC DNA]</scope>
</reference>
<evidence type="ECO:0000313" key="6">
    <source>
        <dbReference type="EMBL" id="CAK9190053.1"/>
    </source>
</evidence>
<dbReference type="Proteomes" id="UP001497512">
    <property type="component" value="Chromosome 1"/>
</dbReference>
<evidence type="ECO:0000256" key="3">
    <source>
        <dbReference type="ARBA" id="ARBA00022729"/>
    </source>
</evidence>
<evidence type="ECO:0000256" key="2">
    <source>
        <dbReference type="ARBA" id="ARBA00022702"/>
    </source>
</evidence>
<accession>A0ABP0T961</accession>
<dbReference type="EMBL" id="OZ019893">
    <property type="protein sequence ID" value="CAK9190053.1"/>
    <property type="molecule type" value="Genomic_DNA"/>
</dbReference>
<sequence length="126" mass="13239">MAFVSGKPSGLVMLVVVVSVLVLFASSGVVSAVDWSSSSVASAEFLLSGGKDQFGEMKEEEESSSLMRRMLASSPFFISYGSLSADRIPCPAGSGRSYYTNNCYASAGPVRPYSRGCSAITHCARS</sequence>
<dbReference type="InterPro" id="IPR008801">
    <property type="entry name" value="RALF"/>
</dbReference>
<proteinExistence type="inferred from homology"/>
<feature type="signal peptide" evidence="5">
    <location>
        <begin position="1"/>
        <end position="32"/>
    </location>
</feature>
<protein>
    <submittedName>
        <fullName evidence="6">Uncharacterized protein</fullName>
    </submittedName>
</protein>
<evidence type="ECO:0000256" key="4">
    <source>
        <dbReference type="ARBA" id="ARBA00023157"/>
    </source>
</evidence>
<evidence type="ECO:0000256" key="5">
    <source>
        <dbReference type="SAM" id="SignalP"/>
    </source>
</evidence>
<dbReference type="PANTHER" id="PTHR33136">
    <property type="entry name" value="RAPID ALKALINIZATION FACTOR-LIKE"/>
    <property type="match status" value="1"/>
</dbReference>
<evidence type="ECO:0000313" key="7">
    <source>
        <dbReference type="Proteomes" id="UP001497512"/>
    </source>
</evidence>